<evidence type="ECO:0000313" key="1">
    <source>
        <dbReference type="EMBL" id="OQP67647.1"/>
    </source>
</evidence>
<gene>
    <name evidence="1" type="ORF">A4R26_33065</name>
</gene>
<keyword evidence="2" id="KW-1185">Reference proteome</keyword>
<dbReference type="AlphaFoldDB" id="A0A1V9GAQ3"/>
<dbReference type="EMBL" id="LWBP01000019">
    <property type="protein sequence ID" value="OQP67647.1"/>
    <property type="molecule type" value="Genomic_DNA"/>
</dbReference>
<dbReference type="STRING" id="550983.A4R26_33065"/>
<comment type="caution">
    <text evidence="1">The sequence shown here is derived from an EMBL/GenBank/DDBJ whole genome shotgun (WGS) entry which is preliminary data.</text>
</comment>
<reference evidence="2" key="1">
    <citation type="submission" date="2016-04" db="EMBL/GenBank/DDBJ databases">
        <authorList>
            <person name="Chen L."/>
            <person name="Zhuang W."/>
            <person name="Wang G."/>
        </authorList>
    </citation>
    <scope>NUCLEOTIDE SEQUENCE [LARGE SCALE GENOMIC DNA]</scope>
    <source>
        <strain evidence="2">208</strain>
    </source>
</reference>
<sequence>MKTEKPAEGSSSTGTLYKQRIGRQYKRVVVMMLFSISPFLNGKAQNTMNYSVHANIIYHFTKYVDWPEKSKTDDFIIGVVGETMLFDELKRITGNKKAWNQRIVVRRFSPSQTAYDCHILFVSEEESSSLKKITARTENDAVLLVCEEKGAAAKGACISFNVVSDRLKLEINKN</sequence>
<name>A0A1V9GAQ3_9BACT</name>
<dbReference type="InterPro" id="IPR025293">
    <property type="entry name" value="YfiR/HmsC-like"/>
</dbReference>
<proteinExistence type="predicted"/>
<protein>
    <recommendedName>
        <fullName evidence="3">DUF4154 domain-containing protein</fullName>
    </recommendedName>
</protein>
<evidence type="ECO:0008006" key="3">
    <source>
        <dbReference type="Google" id="ProtNLM"/>
    </source>
</evidence>
<evidence type="ECO:0000313" key="2">
    <source>
        <dbReference type="Proteomes" id="UP000192276"/>
    </source>
</evidence>
<feature type="non-terminal residue" evidence="1">
    <location>
        <position position="174"/>
    </location>
</feature>
<dbReference type="Pfam" id="PF13689">
    <property type="entry name" value="DUF4154"/>
    <property type="match status" value="1"/>
</dbReference>
<organism evidence="1 2">
    <name type="scientific">Niastella populi</name>
    <dbReference type="NCBI Taxonomy" id="550983"/>
    <lineage>
        <taxon>Bacteria</taxon>
        <taxon>Pseudomonadati</taxon>
        <taxon>Bacteroidota</taxon>
        <taxon>Chitinophagia</taxon>
        <taxon>Chitinophagales</taxon>
        <taxon>Chitinophagaceae</taxon>
        <taxon>Niastella</taxon>
    </lineage>
</organism>
<dbReference type="Proteomes" id="UP000192276">
    <property type="component" value="Unassembled WGS sequence"/>
</dbReference>
<accession>A0A1V9GAQ3</accession>